<accession>A0ACC4CQ73</accession>
<name>A0ACC4CQ73_POPAL</name>
<protein>
    <submittedName>
        <fullName evidence="1">Uncharacterized protein</fullName>
    </submittedName>
</protein>
<reference evidence="1 2" key="1">
    <citation type="journal article" date="2024" name="Plant Biotechnol. J.">
        <title>Genome and CRISPR/Cas9 system of a widespread forest tree (Populus alba) in the world.</title>
        <authorList>
            <person name="Liu Y.J."/>
            <person name="Jiang P.F."/>
            <person name="Han X.M."/>
            <person name="Li X.Y."/>
            <person name="Wang H.M."/>
            <person name="Wang Y.J."/>
            <person name="Wang X.X."/>
            <person name="Zeng Q.Y."/>
        </authorList>
    </citation>
    <scope>NUCLEOTIDE SEQUENCE [LARGE SCALE GENOMIC DNA]</scope>
    <source>
        <strain evidence="2">cv. PAL-ZL1</strain>
    </source>
</reference>
<organism evidence="1 2">
    <name type="scientific">Populus alba</name>
    <name type="common">White poplar</name>
    <dbReference type="NCBI Taxonomy" id="43335"/>
    <lineage>
        <taxon>Eukaryota</taxon>
        <taxon>Viridiplantae</taxon>
        <taxon>Streptophyta</taxon>
        <taxon>Embryophyta</taxon>
        <taxon>Tracheophyta</taxon>
        <taxon>Spermatophyta</taxon>
        <taxon>Magnoliopsida</taxon>
        <taxon>eudicotyledons</taxon>
        <taxon>Gunneridae</taxon>
        <taxon>Pentapetalae</taxon>
        <taxon>rosids</taxon>
        <taxon>fabids</taxon>
        <taxon>Malpighiales</taxon>
        <taxon>Salicaceae</taxon>
        <taxon>Saliceae</taxon>
        <taxon>Populus</taxon>
    </lineage>
</organism>
<keyword evidence="2" id="KW-1185">Reference proteome</keyword>
<gene>
    <name evidence="1" type="ORF">D5086_004348</name>
</gene>
<dbReference type="EMBL" id="RCHU02000002">
    <property type="protein sequence ID" value="KAL3603489.1"/>
    <property type="molecule type" value="Genomic_DNA"/>
</dbReference>
<proteinExistence type="predicted"/>
<evidence type="ECO:0000313" key="2">
    <source>
        <dbReference type="Proteomes" id="UP000309997"/>
    </source>
</evidence>
<comment type="caution">
    <text evidence="1">The sequence shown here is derived from an EMBL/GenBank/DDBJ whole genome shotgun (WGS) entry which is preliminary data.</text>
</comment>
<dbReference type="Proteomes" id="UP000309997">
    <property type="component" value="Unassembled WGS sequence"/>
</dbReference>
<evidence type="ECO:0000313" key="1">
    <source>
        <dbReference type="EMBL" id="KAL3603489.1"/>
    </source>
</evidence>
<sequence>MSQAVHLVTKNLPGTPFHLHSHSPVRYLALFGCCENKRNLGFGLTGCLKRLFFSYRFVLCVPFAAQQSCLAYDVCESLKVCGRLYGENHNCDGRAGARNVHGVDEVNYDEVLVAGWCSAPCLTFERNDVGLVVHWCESL</sequence>